<reference evidence="2 3" key="1">
    <citation type="journal article" date="2015" name="Genome Announc.">
        <title>Expanding the biotechnology potential of lactobacilli through comparative genomics of 213 strains and associated genera.</title>
        <authorList>
            <person name="Sun Z."/>
            <person name="Harris H.M."/>
            <person name="McCann A."/>
            <person name="Guo C."/>
            <person name="Argimon S."/>
            <person name="Zhang W."/>
            <person name="Yang X."/>
            <person name="Jeffery I.B."/>
            <person name="Cooney J.C."/>
            <person name="Kagawa T.F."/>
            <person name="Liu W."/>
            <person name="Song Y."/>
            <person name="Salvetti E."/>
            <person name="Wrobel A."/>
            <person name="Rasinkangas P."/>
            <person name="Parkhill J."/>
            <person name="Rea M.C."/>
            <person name="O'Sullivan O."/>
            <person name="Ritari J."/>
            <person name="Douillard F.P."/>
            <person name="Paul Ross R."/>
            <person name="Yang R."/>
            <person name="Briner A.E."/>
            <person name="Felis G.E."/>
            <person name="de Vos W.M."/>
            <person name="Barrangou R."/>
            <person name="Klaenhammer T.R."/>
            <person name="Caufield P.W."/>
            <person name="Cui Y."/>
            <person name="Zhang H."/>
            <person name="O'Toole P.W."/>
        </authorList>
    </citation>
    <scope>NUCLEOTIDE SEQUENCE [LARGE SCALE GENOMIC DNA]</scope>
    <source>
        <strain evidence="2 3">DSM 20183</strain>
    </source>
</reference>
<dbReference type="SUPFAM" id="SSF55785">
    <property type="entry name" value="PYP-like sensor domain (PAS domain)"/>
    <property type="match status" value="1"/>
</dbReference>
<dbReference type="AlphaFoldDB" id="A0A0R1IWR8"/>
<dbReference type="Gene3D" id="3.30.450.20">
    <property type="entry name" value="PAS domain"/>
    <property type="match status" value="1"/>
</dbReference>
<comment type="caution">
    <text evidence="2">The sequence shown here is derived from an EMBL/GenBank/DDBJ whole genome shotgun (WGS) entry which is preliminary data.</text>
</comment>
<protein>
    <submittedName>
        <fullName evidence="2">Uncharacterized protein</fullName>
    </submittedName>
</protein>
<gene>
    <name evidence="2" type="ORF">FC72_GL001224</name>
</gene>
<organism evidence="2 3">
    <name type="scientific">Companilactobacillus tucceti DSM 20183</name>
    <dbReference type="NCBI Taxonomy" id="1423811"/>
    <lineage>
        <taxon>Bacteria</taxon>
        <taxon>Bacillati</taxon>
        <taxon>Bacillota</taxon>
        <taxon>Bacilli</taxon>
        <taxon>Lactobacillales</taxon>
        <taxon>Lactobacillaceae</taxon>
        <taxon>Companilactobacillus</taxon>
    </lineage>
</organism>
<sequence>MDIMSEPEFKEGYVNFKTGRLSLKEIQQIFNTLPFEVDFIDQTDHFRYFSDKKNRVHERSVDVLGETVEECHPAKVLPFVKKVIDSFKDGQEDQYEMCMPLHGKLVYIQYFAIRDEDKNYLGTMEFTGDISHIKELVSDSPDATTGASKHDDIKKPVPDAMTGASKHDDK</sequence>
<dbReference type="EMBL" id="AZDG01000025">
    <property type="protein sequence ID" value="KRK63680.1"/>
    <property type="molecule type" value="Genomic_DNA"/>
</dbReference>
<accession>A0A0R1IWR8</accession>
<dbReference type="InterPro" id="IPR035965">
    <property type="entry name" value="PAS-like_dom_sf"/>
</dbReference>
<dbReference type="Pfam" id="PF13596">
    <property type="entry name" value="PAS_10"/>
    <property type="match status" value="1"/>
</dbReference>
<feature type="compositionally biased region" description="Basic and acidic residues" evidence="1">
    <location>
        <begin position="148"/>
        <end position="157"/>
    </location>
</feature>
<proteinExistence type="predicted"/>
<evidence type="ECO:0000313" key="2">
    <source>
        <dbReference type="EMBL" id="KRK63680.1"/>
    </source>
</evidence>
<dbReference type="PATRIC" id="fig|1423811.3.peg.1244"/>
<dbReference type="STRING" id="1423811.FC72_GL001224"/>
<evidence type="ECO:0000256" key="1">
    <source>
        <dbReference type="SAM" id="MobiDB-lite"/>
    </source>
</evidence>
<name>A0A0R1IWR8_9LACO</name>
<evidence type="ECO:0000313" key="3">
    <source>
        <dbReference type="Proteomes" id="UP000050929"/>
    </source>
</evidence>
<keyword evidence="3" id="KW-1185">Reference proteome</keyword>
<dbReference type="Proteomes" id="UP000050929">
    <property type="component" value="Unassembled WGS sequence"/>
</dbReference>
<feature type="region of interest" description="Disordered" evidence="1">
    <location>
        <begin position="138"/>
        <end position="170"/>
    </location>
</feature>